<evidence type="ECO:0000256" key="1">
    <source>
        <dbReference type="ARBA" id="ARBA00006252"/>
    </source>
</evidence>
<organism evidence="4 5">
    <name type="scientific">Microvirgula aerodenitrificans</name>
    <dbReference type="NCBI Taxonomy" id="57480"/>
    <lineage>
        <taxon>Bacteria</taxon>
        <taxon>Pseudomonadati</taxon>
        <taxon>Pseudomonadota</taxon>
        <taxon>Betaproteobacteria</taxon>
        <taxon>Neisseriales</taxon>
        <taxon>Aquaspirillaceae</taxon>
        <taxon>Microvirgula</taxon>
    </lineage>
</organism>
<sequence length="193" mass="21767">MSGKRVLVILGHPASDSFNAALADAHAEAARQAGHEVRVLRLGQLVFDPVLHDGYRRVQPLEPGLQAATEAIHWAEHLTFVFPVWWGGVPALLKGFLDRVFLPGFAFRYRPGKAFPARLLSGRSALLLATMDTPPWYFRWVYRDPAIRQMKDTTLRFCGIRPVRVERLGPVLGATPARLEAWLERARLLARRL</sequence>
<proteinExistence type="inferred from homology"/>
<dbReference type="OrthoDB" id="9798454at2"/>
<dbReference type="STRING" id="1122240.GCA_000620105_02750"/>
<dbReference type="KEGG" id="maer:DAI18_15925"/>
<dbReference type="Proteomes" id="UP000244173">
    <property type="component" value="Chromosome"/>
</dbReference>
<reference evidence="4 5" key="1">
    <citation type="submission" date="2018-04" db="EMBL/GenBank/DDBJ databases">
        <title>Denitrifier Microvirgula.</title>
        <authorList>
            <person name="Anderson E."/>
            <person name="Jang J."/>
            <person name="Ishii S."/>
        </authorList>
    </citation>
    <scope>NUCLEOTIDE SEQUENCE [LARGE SCALE GENOMIC DNA]</scope>
    <source>
        <strain evidence="4 5">BE2.4</strain>
    </source>
</reference>
<dbReference type="SUPFAM" id="SSF52218">
    <property type="entry name" value="Flavoproteins"/>
    <property type="match status" value="1"/>
</dbReference>
<dbReference type="GO" id="GO:0003955">
    <property type="term" value="F:NAD(P)H dehydrogenase (quinone) activity"/>
    <property type="evidence" value="ECO:0007669"/>
    <property type="project" value="TreeGrafter"/>
</dbReference>
<feature type="domain" description="Flavodoxin-like fold" evidence="3">
    <location>
        <begin position="4"/>
        <end position="185"/>
    </location>
</feature>
<keyword evidence="2" id="KW-0560">Oxidoreductase</keyword>
<evidence type="ECO:0000256" key="2">
    <source>
        <dbReference type="ARBA" id="ARBA00023002"/>
    </source>
</evidence>
<dbReference type="RefSeq" id="WP_028499726.1">
    <property type="nucleotide sequence ID" value="NZ_CALFSO010000043.1"/>
</dbReference>
<evidence type="ECO:0000259" key="3">
    <source>
        <dbReference type="Pfam" id="PF02525"/>
    </source>
</evidence>
<dbReference type="EMBL" id="CP028519">
    <property type="protein sequence ID" value="AVY95363.1"/>
    <property type="molecule type" value="Genomic_DNA"/>
</dbReference>
<protein>
    <submittedName>
        <fullName evidence="4">Flavodoxin family protein</fullName>
    </submittedName>
</protein>
<dbReference type="InterPro" id="IPR029039">
    <property type="entry name" value="Flavoprotein-like_sf"/>
</dbReference>
<keyword evidence="5" id="KW-1185">Reference proteome</keyword>
<gene>
    <name evidence="4" type="ORF">DAI18_15925</name>
</gene>
<dbReference type="InterPro" id="IPR003680">
    <property type="entry name" value="Flavodoxin_fold"/>
</dbReference>
<dbReference type="GO" id="GO:0005829">
    <property type="term" value="C:cytosol"/>
    <property type="evidence" value="ECO:0007669"/>
    <property type="project" value="TreeGrafter"/>
</dbReference>
<dbReference type="Gene3D" id="3.40.50.360">
    <property type="match status" value="1"/>
</dbReference>
<accession>A0A2S0PDG2</accession>
<dbReference type="PANTHER" id="PTHR10204">
    <property type="entry name" value="NAD P H OXIDOREDUCTASE-RELATED"/>
    <property type="match status" value="1"/>
</dbReference>
<dbReference type="Pfam" id="PF02525">
    <property type="entry name" value="Flavodoxin_2"/>
    <property type="match status" value="1"/>
</dbReference>
<name>A0A2S0PDG2_9NEIS</name>
<evidence type="ECO:0000313" key="5">
    <source>
        <dbReference type="Proteomes" id="UP000244173"/>
    </source>
</evidence>
<evidence type="ECO:0000313" key="4">
    <source>
        <dbReference type="EMBL" id="AVY95363.1"/>
    </source>
</evidence>
<comment type="similarity">
    <text evidence="1">Belongs to the NAD(P)H dehydrogenase (quinone) family.</text>
</comment>
<dbReference type="InterPro" id="IPR051545">
    <property type="entry name" value="NAD(P)H_dehydrogenase_qn"/>
</dbReference>
<dbReference type="AlphaFoldDB" id="A0A2S0PDG2"/>
<dbReference type="PANTHER" id="PTHR10204:SF34">
    <property type="entry name" value="NAD(P)H DEHYDROGENASE [QUINONE] 1 ISOFORM 1"/>
    <property type="match status" value="1"/>
</dbReference>